<evidence type="ECO:0000313" key="2">
    <source>
        <dbReference type="Proteomes" id="UP000280960"/>
    </source>
</evidence>
<accession>A0A3G2R570</accession>
<dbReference type="EMBL" id="CP033169">
    <property type="protein sequence ID" value="AYO30613.1"/>
    <property type="molecule type" value="Genomic_DNA"/>
</dbReference>
<gene>
    <name evidence="1" type="ORF">D2962_08245</name>
</gene>
<name>A0A3G2R570_9FIRM</name>
<dbReference type="KEGG" id="bacg:D2962_08245"/>
<proteinExistence type="predicted"/>
<protein>
    <submittedName>
        <fullName evidence="1">Uncharacterized protein</fullName>
    </submittedName>
</protein>
<sequence>MVNINEKIQEIIKAAYKFKSREKAFSFANRCIKSMAVMMGDDERFWVVTLTDAARLEKAGYEWAK</sequence>
<organism evidence="1 2">
    <name type="scientific">Biomaibacter acetigenes</name>
    <dbReference type="NCBI Taxonomy" id="2316383"/>
    <lineage>
        <taxon>Bacteria</taxon>
        <taxon>Bacillati</taxon>
        <taxon>Bacillota</taxon>
        <taxon>Clostridia</taxon>
        <taxon>Thermosediminibacterales</taxon>
        <taxon>Tepidanaerobacteraceae</taxon>
        <taxon>Biomaibacter</taxon>
    </lineage>
</organism>
<dbReference type="Proteomes" id="UP000280960">
    <property type="component" value="Chromosome"/>
</dbReference>
<keyword evidence="2" id="KW-1185">Reference proteome</keyword>
<reference evidence="1 2" key="1">
    <citation type="submission" date="2018-10" db="EMBL/GenBank/DDBJ databases">
        <authorList>
            <person name="Zhang X."/>
        </authorList>
    </citation>
    <scope>NUCLEOTIDE SEQUENCE [LARGE SCALE GENOMIC DNA]</scope>
    <source>
        <strain evidence="1 2">SK-G1</strain>
    </source>
</reference>
<evidence type="ECO:0000313" key="1">
    <source>
        <dbReference type="EMBL" id="AYO30613.1"/>
    </source>
</evidence>
<dbReference type="AlphaFoldDB" id="A0A3G2R570"/>
<dbReference type="RefSeq" id="WP_122014703.1">
    <property type="nucleotide sequence ID" value="NZ_CP033169.1"/>
</dbReference>